<evidence type="ECO:0000256" key="7">
    <source>
        <dbReference type="PIRSR" id="PIRSR038994-2"/>
    </source>
</evidence>
<feature type="region of interest" description="Disordered" evidence="9">
    <location>
        <begin position="1"/>
        <end position="43"/>
    </location>
</feature>
<keyword evidence="2 8" id="KW-0479">Metal-binding</keyword>
<dbReference type="EMBL" id="QTUC01000001">
    <property type="protein sequence ID" value="REF35025.1"/>
    <property type="molecule type" value="Genomic_DNA"/>
</dbReference>
<evidence type="ECO:0000256" key="8">
    <source>
        <dbReference type="PIRSR" id="PIRSR038994-3"/>
    </source>
</evidence>
<dbReference type="Gene3D" id="3.20.20.140">
    <property type="entry name" value="Metal-dependent hydrolases"/>
    <property type="match status" value="1"/>
</dbReference>
<evidence type="ECO:0000256" key="1">
    <source>
        <dbReference type="ARBA" id="ARBA00010716"/>
    </source>
</evidence>
<evidence type="ECO:0000313" key="12">
    <source>
        <dbReference type="Proteomes" id="UP000256485"/>
    </source>
</evidence>
<keyword evidence="4 5" id="KW-0119">Carbohydrate metabolism</keyword>
<organism evidence="11 12">
    <name type="scientific">Thermasporomyces composti</name>
    <dbReference type="NCBI Taxonomy" id="696763"/>
    <lineage>
        <taxon>Bacteria</taxon>
        <taxon>Bacillati</taxon>
        <taxon>Actinomycetota</taxon>
        <taxon>Actinomycetes</taxon>
        <taxon>Propionibacteriales</taxon>
        <taxon>Nocardioidaceae</taxon>
        <taxon>Thermasporomyces</taxon>
    </lineage>
</organism>
<dbReference type="PANTHER" id="PTHR11113">
    <property type="entry name" value="N-ACETYLGLUCOSAMINE-6-PHOSPHATE DEACETYLASE"/>
    <property type="match status" value="1"/>
</dbReference>
<evidence type="ECO:0000259" key="10">
    <source>
        <dbReference type="Pfam" id="PF01979"/>
    </source>
</evidence>
<evidence type="ECO:0000256" key="5">
    <source>
        <dbReference type="PIRNR" id="PIRNR038994"/>
    </source>
</evidence>
<dbReference type="InterPro" id="IPR006680">
    <property type="entry name" value="Amidohydro-rel"/>
</dbReference>
<name>A0A3D9V7L3_THECX</name>
<evidence type="ECO:0000256" key="6">
    <source>
        <dbReference type="PIRSR" id="PIRSR038994-1"/>
    </source>
</evidence>
<feature type="binding site" evidence="7">
    <location>
        <begin position="328"/>
        <end position="330"/>
    </location>
    <ligand>
        <name>substrate</name>
    </ligand>
</feature>
<dbReference type="RefSeq" id="WP_115848883.1">
    <property type="nucleotide sequence ID" value="NZ_QTUC01000001.1"/>
</dbReference>
<dbReference type="SUPFAM" id="SSF51338">
    <property type="entry name" value="Composite domain of metallo-dependent hydrolases"/>
    <property type="match status" value="1"/>
</dbReference>
<proteinExistence type="inferred from homology"/>
<sequence>MSSAEISGRDPATGQPVTVRVDSGRIVDVRREPHASDDLNDPGPYLSPGLIDLQVNGFAGFDVNTTDATTLTHPAEDRQGGEPSVGSADPIVGLVRALFAVGVTTVVPTIVTASEEHIVACLRRVAKAREADPLTRHAIPFVHVEGPHLSDQDGPRGVHPREHIRPPDLAEFLRWQEACDGLVGMVTVSPHFEGSTGYIRELVARGVRVAIGHTHATPEQVRAAADAGATLSTHLGNGAHAVLPRHPNYVWAQLADDRLCAGFIADGHHLPADTLVAMLRAKGLRRSLLVSDATTLAGSPPGVYHTSVGGEVELSPDGRLSYRGTPFLAGAARPVTDGVAHVANLGPFSLAEALELATRSPGRFVGDRGVLEVGAPADLITFTWRPGDTTLTIDRVWVAGQEVVG</sequence>
<feature type="active site" description="Proton donor/acceptor" evidence="6">
    <location>
        <position position="292"/>
    </location>
</feature>
<dbReference type="PANTHER" id="PTHR11113:SF14">
    <property type="entry name" value="N-ACETYLGLUCOSAMINE-6-PHOSPHATE DEACETYLASE"/>
    <property type="match status" value="1"/>
</dbReference>
<keyword evidence="3 5" id="KW-0378">Hydrolase</keyword>
<dbReference type="Pfam" id="PF01979">
    <property type="entry name" value="Amidohydro_1"/>
    <property type="match status" value="1"/>
</dbReference>
<comment type="cofactor">
    <cofactor evidence="8">
        <name>a divalent metal cation</name>
        <dbReference type="ChEBI" id="CHEBI:60240"/>
    </cofactor>
    <text evidence="8">Binds 1 divalent metal cation per subunit.</text>
</comment>
<accession>A0A3D9V7L3</accession>
<evidence type="ECO:0000256" key="9">
    <source>
        <dbReference type="SAM" id="MobiDB-lite"/>
    </source>
</evidence>
<dbReference type="PIRSF" id="PIRSF038994">
    <property type="entry name" value="NagA"/>
    <property type="match status" value="1"/>
</dbReference>
<feature type="binding site" evidence="8">
    <location>
        <position position="213"/>
    </location>
    <ligand>
        <name>Zn(2+)</name>
        <dbReference type="ChEBI" id="CHEBI:29105"/>
    </ligand>
</feature>
<evidence type="ECO:0000256" key="2">
    <source>
        <dbReference type="ARBA" id="ARBA00022723"/>
    </source>
</evidence>
<protein>
    <submittedName>
        <fullName evidence="11">N-acetylglucosamine-6-phosphate deacetylase</fullName>
    </submittedName>
</protein>
<feature type="binding site" evidence="8">
    <location>
        <position position="145"/>
    </location>
    <ligand>
        <name>Zn(2+)</name>
        <dbReference type="ChEBI" id="CHEBI:29105"/>
    </ligand>
</feature>
<feature type="binding site" evidence="8">
    <location>
        <position position="234"/>
    </location>
    <ligand>
        <name>Zn(2+)</name>
        <dbReference type="ChEBI" id="CHEBI:29105"/>
    </ligand>
</feature>
<feature type="binding site" evidence="7">
    <location>
        <position position="269"/>
    </location>
    <ligand>
        <name>substrate</name>
    </ligand>
</feature>
<feature type="binding site" evidence="7">
    <location>
        <begin position="237"/>
        <end position="238"/>
    </location>
    <ligand>
        <name>substrate</name>
    </ligand>
</feature>
<dbReference type="SUPFAM" id="SSF51556">
    <property type="entry name" value="Metallo-dependent hydrolases"/>
    <property type="match status" value="1"/>
</dbReference>
<feature type="binding site" evidence="7">
    <location>
        <position position="158"/>
    </location>
    <ligand>
        <name>substrate</name>
    </ligand>
</feature>
<keyword evidence="12" id="KW-1185">Reference proteome</keyword>
<dbReference type="GO" id="GO:0008448">
    <property type="term" value="F:N-acetylglucosamine-6-phosphate deacetylase activity"/>
    <property type="evidence" value="ECO:0007669"/>
    <property type="project" value="InterPro"/>
</dbReference>
<evidence type="ECO:0000256" key="4">
    <source>
        <dbReference type="ARBA" id="ARBA00023277"/>
    </source>
</evidence>
<comment type="caution">
    <text evidence="11">The sequence shown here is derived from an EMBL/GenBank/DDBJ whole genome shotgun (WGS) entry which is preliminary data.</text>
</comment>
<dbReference type="GO" id="GO:0046872">
    <property type="term" value="F:metal ion binding"/>
    <property type="evidence" value="ECO:0007669"/>
    <property type="project" value="UniProtKB-KW"/>
</dbReference>
<dbReference type="GO" id="GO:0006046">
    <property type="term" value="P:N-acetylglucosamine catabolic process"/>
    <property type="evidence" value="ECO:0007669"/>
    <property type="project" value="TreeGrafter"/>
</dbReference>
<feature type="domain" description="Amidohydrolase-related" evidence="10">
    <location>
        <begin position="45"/>
        <end position="403"/>
    </location>
</feature>
<evidence type="ECO:0000256" key="3">
    <source>
        <dbReference type="ARBA" id="ARBA00022801"/>
    </source>
</evidence>
<comment type="similarity">
    <text evidence="1 5">Belongs to the metallo-dependent hydrolases superfamily. NagA family.</text>
</comment>
<dbReference type="InterPro" id="IPR003764">
    <property type="entry name" value="GlcNAc_6-P_deAcase"/>
</dbReference>
<gene>
    <name evidence="11" type="ORF">DFJ64_0394</name>
</gene>
<dbReference type="InterPro" id="IPR032466">
    <property type="entry name" value="Metal_Hydrolase"/>
</dbReference>
<feature type="binding site" evidence="7">
    <location>
        <position position="245"/>
    </location>
    <ligand>
        <name>substrate</name>
    </ligand>
</feature>
<reference evidence="11 12" key="1">
    <citation type="submission" date="2018-08" db="EMBL/GenBank/DDBJ databases">
        <title>Sequencing the genomes of 1000 actinobacteria strains.</title>
        <authorList>
            <person name="Klenk H.-P."/>
        </authorList>
    </citation>
    <scope>NUCLEOTIDE SEQUENCE [LARGE SCALE GENOMIC DNA]</scope>
    <source>
        <strain evidence="11 12">DSM 22891</strain>
    </source>
</reference>
<dbReference type="InterPro" id="IPR011059">
    <property type="entry name" value="Metal-dep_hydrolase_composite"/>
</dbReference>
<feature type="compositionally biased region" description="Basic and acidic residues" evidence="9">
    <location>
        <begin position="22"/>
        <end position="37"/>
    </location>
</feature>
<dbReference type="OrthoDB" id="9776488at2"/>
<dbReference type="Proteomes" id="UP000256485">
    <property type="component" value="Unassembled WGS sequence"/>
</dbReference>
<evidence type="ECO:0000313" key="11">
    <source>
        <dbReference type="EMBL" id="REF35025.1"/>
    </source>
</evidence>
<dbReference type="AlphaFoldDB" id="A0A3D9V7L3"/>